<evidence type="ECO:0000313" key="2">
    <source>
        <dbReference type="Proteomes" id="UP000524246"/>
    </source>
</evidence>
<dbReference type="Proteomes" id="UP000524246">
    <property type="component" value="Unassembled WGS sequence"/>
</dbReference>
<evidence type="ECO:0000313" key="1">
    <source>
        <dbReference type="EMBL" id="NMC62532.1"/>
    </source>
</evidence>
<organism evidence="1 2">
    <name type="scientific">SAR324 cluster bacterium</name>
    <dbReference type="NCBI Taxonomy" id="2024889"/>
    <lineage>
        <taxon>Bacteria</taxon>
        <taxon>Deltaproteobacteria</taxon>
        <taxon>SAR324 cluster</taxon>
    </lineage>
</organism>
<protein>
    <submittedName>
        <fullName evidence="1">Uncharacterized protein</fullName>
    </submittedName>
</protein>
<comment type="caution">
    <text evidence="1">The sequence shown here is derived from an EMBL/GenBank/DDBJ whole genome shotgun (WGS) entry which is preliminary data.</text>
</comment>
<dbReference type="AlphaFoldDB" id="A0A7X9IJW1"/>
<feature type="non-terminal residue" evidence="1">
    <location>
        <position position="101"/>
    </location>
</feature>
<sequence length="101" mass="11300">MEVDIRPTVTSLGGVQSSQSCFSKELRLAFDREVTARNRYNELYSCAPEEDLKRILQGELSGAIQVQKDHSIIGAEYALPLSRVLSSLKPRDIFRIGGMEI</sequence>
<accession>A0A7X9IJW1</accession>
<gene>
    <name evidence="1" type="ORF">GYA55_05120</name>
</gene>
<dbReference type="EMBL" id="JAAZON010000215">
    <property type="protein sequence ID" value="NMC62532.1"/>
    <property type="molecule type" value="Genomic_DNA"/>
</dbReference>
<reference evidence="1 2" key="1">
    <citation type="journal article" date="2020" name="Biotechnol. Biofuels">
        <title>New insights from the biogas microbiome by comprehensive genome-resolved metagenomics of nearly 1600 species originating from multiple anaerobic digesters.</title>
        <authorList>
            <person name="Campanaro S."/>
            <person name="Treu L."/>
            <person name="Rodriguez-R L.M."/>
            <person name="Kovalovszki A."/>
            <person name="Ziels R.M."/>
            <person name="Maus I."/>
            <person name="Zhu X."/>
            <person name="Kougias P.G."/>
            <person name="Basile A."/>
            <person name="Luo G."/>
            <person name="Schluter A."/>
            <person name="Konstantinidis K.T."/>
            <person name="Angelidaki I."/>
        </authorList>
    </citation>
    <scope>NUCLEOTIDE SEQUENCE [LARGE SCALE GENOMIC DNA]</scope>
    <source>
        <strain evidence="1">AS27yjCOA_65</strain>
    </source>
</reference>
<name>A0A7X9IJW1_9DELT</name>
<dbReference type="PROSITE" id="PS51257">
    <property type="entry name" value="PROKAR_LIPOPROTEIN"/>
    <property type="match status" value="1"/>
</dbReference>
<proteinExistence type="predicted"/>